<reference evidence="2 3" key="1">
    <citation type="submission" date="2008-05" db="EMBL/GenBank/DDBJ databases">
        <title>Complete sequence of chromosome of Geobacter lovleyi SZ.</title>
        <authorList>
            <consortium name="US DOE Joint Genome Institute"/>
            <person name="Lucas S."/>
            <person name="Copeland A."/>
            <person name="Lapidus A."/>
            <person name="Glavina del Rio T."/>
            <person name="Dalin E."/>
            <person name="Tice H."/>
            <person name="Bruce D."/>
            <person name="Goodwin L."/>
            <person name="Pitluck S."/>
            <person name="Chertkov O."/>
            <person name="Meincke L."/>
            <person name="Brettin T."/>
            <person name="Detter J.C."/>
            <person name="Han C."/>
            <person name="Tapia R."/>
            <person name="Kuske C.R."/>
            <person name="Schmutz J."/>
            <person name="Larimer F."/>
            <person name="Land M."/>
            <person name="Hauser L."/>
            <person name="Kyrpides N."/>
            <person name="Mikhailova N."/>
            <person name="Sung Y."/>
            <person name="Fletcher K.E."/>
            <person name="Ritalahti K.M."/>
            <person name="Loeffler F.E."/>
            <person name="Richardson P."/>
        </authorList>
    </citation>
    <scope>NUCLEOTIDE SEQUENCE [LARGE SCALE GENOMIC DNA]</scope>
    <source>
        <strain evidence="3">ATCC BAA-1151 / DSM 17278 / SZ</strain>
    </source>
</reference>
<sequence length="264" mass="29641">MPFLDHDGIQLYFEQHGSGPPLLLLAGLASDSRSWPAVLPGLAERFTLILLDNRGVGRSSQDCAISISLMADDCAALIRYLRLTRVSLLGHSMGGMVALECARRHPELVERLLLAATAARNPVRNNLLFQDWADLYDAGCDRAVWFRSLLYWIFTERFFEDQRLLQLTLEYLLNYPWPQSAAAFRQQIRAIAAFDARGWLGQLNVPTCVLAGELDRLMPLEQSNDLVRQLPDAVLTVLQGAPHSLQTEQPELFVRAVVDFLKPA</sequence>
<evidence type="ECO:0000259" key="1">
    <source>
        <dbReference type="Pfam" id="PF00561"/>
    </source>
</evidence>
<dbReference type="InterPro" id="IPR050471">
    <property type="entry name" value="AB_hydrolase"/>
</dbReference>
<dbReference type="OrthoDB" id="9780765at2"/>
<dbReference type="RefSeq" id="WP_012470431.1">
    <property type="nucleotide sequence ID" value="NC_010814.1"/>
</dbReference>
<dbReference type="GO" id="GO:0016787">
    <property type="term" value="F:hydrolase activity"/>
    <property type="evidence" value="ECO:0007669"/>
    <property type="project" value="UniProtKB-KW"/>
</dbReference>
<dbReference type="PRINTS" id="PR00111">
    <property type="entry name" value="ABHYDROLASE"/>
</dbReference>
<evidence type="ECO:0000313" key="3">
    <source>
        <dbReference type="Proteomes" id="UP000002420"/>
    </source>
</evidence>
<dbReference type="InterPro" id="IPR000639">
    <property type="entry name" value="Epox_hydrolase-like"/>
</dbReference>
<dbReference type="Gene3D" id="3.40.50.1820">
    <property type="entry name" value="alpha/beta hydrolase"/>
    <property type="match status" value="1"/>
</dbReference>
<dbReference type="ESTHER" id="9delt-a0w3v7">
    <property type="family name" value="AlphaBeta_hydrolase"/>
</dbReference>
<dbReference type="HOGENOM" id="CLU_020336_50_1_7"/>
<dbReference type="STRING" id="398767.Glov_2382"/>
<dbReference type="PRINTS" id="PR00412">
    <property type="entry name" value="EPOXHYDRLASE"/>
</dbReference>
<dbReference type="AlphaFoldDB" id="B3E5B1"/>
<organism evidence="2 3">
    <name type="scientific">Trichlorobacter lovleyi (strain ATCC BAA-1151 / DSM 17278 / SZ)</name>
    <name type="common">Geobacter lovleyi</name>
    <dbReference type="NCBI Taxonomy" id="398767"/>
    <lineage>
        <taxon>Bacteria</taxon>
        <taxon>Pseudomonadati</taxon>
        <taxon>Thermodesulfobacteriota</taxon>
        <taxon>Desulfuromonadia</taxon>
        <taxon>Geobacterales</taxon>
        <taxon>Geobacteraceae</taxon>
        <taxon>Trichlorobacter</taxon>
    </lineage>
</organism>
<proteinExistence type="predicted"/>
<protein>
    <submittedName>
        <fullName evidence="2">Alpha/beta hydrolase fold</fullName>
    </submittedName>
</protein>
<evidence type="ECO:0000313" key="2">
    <source>
        <dbReference type="EMBL" id="ACD96098.1"/>
    </source>
</evidence>
<dbReference type="PANTHER" id="PTHR43433:SF5">
    <property type="entry name" value="AB HYDROLASE-1 DOMAIN-CONTAINING PROTEIN"/>
    <property type="match status" value="1"/>
</dbReference>
<dbReference type="InterPro" id="IPR029058">
    <property type="entry name" value="AB_hydrolase_fold"/>
</dbReference>
<dbReference type="InterPro" id="IPR000073">
    <property type="entry name" value="AB_hydrolase_1"/>
</dbReference>
<dbReference type="EMBL" id="CP001089">
    <property type="protein sequence ID" value="ACD96098.1"/>
    <property type="molecule type" value="Genomic_DNA"/>
</dbReference>
<keyword evidence="3" id="KW-1185">Reference proteome</keyword>
<name>B3E5B1_TRIL1</name>
<dbReference type="eggNOG" id="COG2021">
    <property type="taxonomic scope" value="Bacteria"/>
</dbReference>
<dbReference type="SUPFAM" id="SSF53474">
    <property type="entry name" value="alpha/beta-Hydrolases"/>
    <property type="match status" value="1"/>
</dbReference>
<dbReference type="KEGG" id="glo:Glov_2382"/>
<dbReference type="Proteomes" id="UP000002420">
    <property type="component" value="Chromosome"/>
</dbReference>
<gene>
    <name evidence="2" type="ordered locus">Glov_2382</name>
</gene>
<accession>B3E5B1</accession>
<dbReference type="PANTHER" id="PTHR43433">
    <property type="entry name" value="HYDROLASE, ALPHA/BETA FOLD FAMILY PROTEIN"/>
    <property type="match status" value="1"/>
</dbReference>
<dbReference type="Pfam" id="PF00561">
    <property type="entry name" value="Abhydrolase_1"/>
    <property type="match status" value="1"/>
</dbReference>
<feature type="domain" description="AB hydrolase-1" evidence="1">
    <location>
        <begin position="20"/>
        <end position="248"/>
    </location>
</feature>
<keyword evidence="2" id="KW-0378">Hydrolase</keyword>